<keyword evidence="10" id="KW-1185">Reference proteome</keyword>
<dbReference type="PANTHER" id="PTHR42643">
    <property type="entry name" value="IONOTROPIC RECEPTOR 20A-RELATED"/>
    <property type="match status" value="1"/>
</dbReference>
<keyword evidence="2" id="KW-1003">Cell membrane</keyword>
<proteinExistence type="predicted"/>
<dbReference type="PANTHER" id="PTHR42643:SF24">
    <property type="entry name" value="IONOTROPIC RECEPTOR 60A"/>
    <property type="match status" value="1"/>
</dbReference>
<keyword evidence="6" id="KW-0675">Receptor</keyword>
<dbReference type="AlphaFoldDB" id="A0AAQ4DUK8"/>
<dbReference type="Proteomes" id="UP001321473">
    <property type="component" value="Unassembled WGS sequence"/>
</dbReference>
<evidence type="ECO:0000256" key="5">
    <source>
        <dbReference type="ARBA" id="ARBA00023136"/>
    </source>
</evidence>
<keyword evidence="4 8" id="KW-1133">Transmembrane helix</keyword>
<organism evidence="9 10">
    <name type="scientific">Amblyomma americanum</name>
    <name type="common">Lone star tick</name>
    <dbReference type="NCBI Taxonomy" id="6943"/>
    <lineage>
        <taxon>Eukaryota</taxon>
        <taxon>Metazoa</taxon>
        <taxon>Ecdysozoa</taxon>
        <taxon>Arthropoda</taxon>
        <taxon>Chelicerata</taxon>
        <taxon>Arachnida</taxon>
        <taxon>Acari</taxon>
        <taxon>Parasitiformes</taxon>
        <taxon>Ixodida</taxon>
        <taxon>Ixodoidea</taxon>
        <taxon>Ixodidae</taxon>
        <taxon>Amblyomminae</taxon>
        <taxon>Amblyomma</taxon>
    </lineage>
</organism>
<evidence type="ECO:0000256" key="6">
    <source>
        <dbReference type="ARBA" id="ARBA00023170"/>
    </source>
</evidence>
<accession>A0AAQ4DUK8</accession>
<evidence type="ECO:0000256" key="4">
    <source>
        <dbReference type="ARBA" id="ARBA00022989"/>
    </source>
</evidence>
<evidence type="ECO:0000256" key="7">
    <source>
        <dbReference type="ARBA" id="ARBA00023180"/>
    </source>
</evidence>
<evidence type="ECO:0000313" key="10">
    <source>
        <dbReference type="Proteomes" id="UP001321473"/>
    </source>
</evidence>
<evidence type="ECO:0000256" key="3">
    <source>
        <dbReference type="ARBA" id="ARBA00022692"/>
    </source>
</evidence>
<dbReference type="GO" id="GO:0005886">
    <property type="term" value="C:plasma membrane"/>
    <property type="evidence" value="ECO:0007669"/>
    <property type="project" value="UniProtKB-SubCell"/>
</dbReference>
<feature type="transmembrane region" description="Helical" evidence="8">
    <location>
        <begin position="193"/>
        <end position="220"/>
    </location>
</feature>
<dbReference type="EMBL" id="JARKHS020026646">
    <property type="protein sequence ID" value="KAK8766148.1"/>
    <property type="molecule type" value="Genomic_DNA"/>
</dbReference>
<keyword evidence="7" id="KW-0325">Glycoprotein</keyword>
<sequence length="481" mass="53097">MHTFNSLVEHHDFVLRDVHWLIMQEDEANSLGSKAYDLTTPSAKVSFVKLCKSDWRKTVVTPVSSPKNAASLRARSGRATISMVAETKTRLGGESLKLGCLRVDGKEKLPNHCERRQYKYLIRLLQWKNVSITFENTSSLHGVCVNLIYGSVDVFLLNMAFTGEPDCSVLFANAEVLSETFYAMANGTRVISFLEILSCSLPGVALTVSSFIVCVVLLAYANSGLLTLRIFLGHVAAEATFLLATLFAQSSPLPQHRRRRNTRRVLYLLLLLGIFPLSVYIRGQLTSWITVTRPADHLDTLDELERALDAGAVAACTARDTPQAAAMVLPDAASSSIMAKLREAFRRHGGSSLVMPTASSCLRCTRRSDRVCFTPVQPACVVNEESPAARPFREHLGTALTGVPLRHGLPLQPALRNLLLRATEGALHTEAAPDCKYKQPPAPAKQEIELLAFFQQYYALLAFAVLVFFAECVVGWYLKVR</sequence>
<protein>
    <submittedName>
        <fullName evidence="9">Uncharacterized protein</fullName>
    </submittedName>
</protein>
<feature type="transmembrane region" description="Helical" evidence="8">
    <location>
        <begin position="265"/>
        <end position="283"/>
    </location>
</feature>
<evidence type="ECO:0000256" key="2">
    <source>
        <dbReference type="ARBA" id="ARBA00022475"/>
    </source>
</evidence>
<comment type="subcellular location">
    <subcellularLocation>
        <location evidence="1">Cell membrane</location>
        <topology evidence="1">Multi-pass membrane protein</topology>
    </subcellularLocation>
</comment>
<dbReference type="InterPro" id="IPR052192">
    <property type="entry name" value="Insect_Ionotropic_Sensory_Rcpt"/>
</dbReference>
<evidence type="ECO:0000256" key="1">
    <source>
        <dbReference type="ARBA" id="ARBA00004651"/>
    </source>
</evidence>
<keyword evidence="3 8" id="KW-0812">Transmembrane</keyword>
<reference evidence="9 10" key="1">
    <citation type="journal article" date="2023" name="Arcadia Sci">
        <title>De novo assembly of a long-read Amblyomma americanum tick genome.</title>
        <authorList>
            <person name="Chou S."/>
            <person name="Poskanzer K.E."/>
            <person name="Rollins M."/>
            <person name="Thuy-Boun P.S."/>
        </authorList>
    </citation>
    <scope>NUCLEOTIDE SEQUENCE [LARGE SCALE GENOMIC DNA]</scope>
    <source>
        <strain evidence="9">F_SG_1</strain>
        <tissue evidence="9">Salivary glands</tissue>
    </source>
</reference>
<comment type="caution">
    <text evidence="9">The sequence shown here is derived from an EMBL/GenBank/DDBJ whole genome shotgun (WGS) entry which is preliminary data.</text>
</comment>
<name>A0AAQ4DUK8_AMBAM</name>
<evidence type="ECO:0000256" key="8">
    <source>
        <dbReference type="SAM" id="Phobius"/>
    </source>
</evidence>
<feature type="transmembrane region" description="Helical" evidence="8">
    <location>
        <begin position="457"/>
        <end position="478"/>
    </location>
</feature>
<keyword evidence="5 8" id="KW-0472">Membrane</keyword>
<evidence type="ECO:0000313" key="9">
    <source>
        <dbReference type="EMBL" id="KAK8766148.1"/>
    </source>
</evidence>
<gene>
    <name evidence="9" type="ORF">V5799_007073</name>
</gene>